<dbReference type="InParanoid" id="A0A0Q2RLA7"/>
<dbReference type="Proteomes" id="UP000051221">
    <property type="component" value="Unassembled WGS sequence"/>
</dbReference>
<dbReference type="RefSeq" id="WP_055466661.1">
    <property type="nucleotide sequence ID" value="NZ_LKHS01000016.1"/>
</dbReference>
<name>A0A0Q2RLA7_VIBFU</name>
<evidence type="ECO:0000313" key="2">
    <source>
        <dbReference type="EMBL" id="KQH84790.1"/>
    </source>
</evidence>
<dbReference type="AlphaFoldDB" id="A0A0Q2RLA7"/>
<protein>
    <submittedName>
        <fullName evidence="2">Transposase</fullName>
    </submittedName>
</protein>
<evidence type="ECO:0000259" key="1">
    <source>
        <dbReference type="Pfam" id="PF11726"/>
    </source>
</evidence>
<accession>A0A0Q2RLA7</accession>
<gene>
    <name evidence="2" type="ORF">AMR76_16890</name>
</gene>
<comment type="caution">
    <text evidence="2">The sequence shown here is derived from an EMBL/GenBank/DDBJ whole genome shotgun (WGS) entry which is preliminary data.</text>
</comment>
<feature type="domain" description="YagK/YfjJ C-terminal" evidence="1">
    <location>
        <begin position="44"/>
        <end position="210"/>
    </location>
</feature>
<proteinExistence type="predicted"/>
<dbReference type="EMBL" id="LKHS01000016">
    <property type="protein sequence ID" value="KQH84790.1"/>
    <property type="molecule type" value="Genomic_DNA"/>
</dbReference>
<evidence type="ECO:0000313" key="3">
    <source>
        <dbReference type="Proteomes" id="UP000051221"/>
    </source>
</evidence>
<dbReference type="InterPro" id="IPR057271">
    <property type="entry name" value="YagK_YfjJ_C"/>
</dbReference>
<organism evidence="2 3">
    <name type="scientific">Vibrio furnissii</name>
    <dbReference type="NCBI Taxonomy" id="29494"/>
    <lineage>
        <taxon>Bacteria</taxon>
        <taxon>Pseudomonadati</taxon>
        <taxon>Pseudomonadota</taxon>
        <taxon>Gammaproteobacteria</taxon>
        <taxon>Vibrionales</taxon>
        <taxon>Vibrionaceae</taxon>
        <taxon>Vibrio</taxon>
    </lineage>
</organism>
<keyword evidence="3" id="KW-1185">Reference proteome</keyword>
<sequence>MNHQYTSEDKFNNYDLPQPTKRKQRFFYRKFHLYKISQLIEKALKYHPRLSVFRIDLHLPEDFDDADSKVITRFFKSLNAKLDVDIKRKEKCWGRGLKNKTSYIWAKEKNTSEQYHYHVAIFLNKDIYYQLGDVGASDGSLADLIKQAWCSAIKQEKSALVHFCKNGVYRLNLKASDIEQSKNELFKRVCYFAKPNSKVYGGTMRNFATSS</sequence>
<reference evidence="2 3" key="1">
    <citation type="submission" date="2015-08" db="EMBL/GenBank/DDBJ databases">
        <title>Antibacterial properties of a collection of Vibrionaceae strains.</title>
        <authorList>
            <person name="Giubergia S."/>
        </authorList>
    </citation>
    <scope>NUCLEOTIDE SEQUENCE [LARGE SCALE GENOMIC DNA]</scope>
    <source>
        <strain evidence="2 3">S0821</strain>
    </source>
</reference>
<dbReference type="Pfam" id="PF11726">
    <property type="entry name" value="YagK_YfjJ_C"/>
    <property type="match status" value="1"/>
</dbReference>